<sequence length="147" mass="16956">MRRITRDYRESVLERMAAVNAIPKLESLQPYALTHTHDESPRQFYIKAPYSEDTMNVLIAFIQFASSELDECFGMDQADIIDVLKELYDCEPSQDPLPDAAEIDLYLNWEIWCGVGDRVQALEYLGHDRLNGILQGFIDTWLKKNPA</sequence>
<proteinExistence type="predicted"/>
<gene>
    <name evidence="1" type="ORF">ACFPOF_06345</name>
</gene>
<evidence type="ECO:0000313" key="1">
    <source>
        <dbReference type="EMBL" id="MFC5402352.1"/>
    </source>
</evidence>
<organism evidence="1 2">
    <name type="scientific">Cohnella soli</name>
    <dbReference type="NCBI Taxonomy" id="425005"/>
    <lineage>
        <taxon>Bacteria</taxon>
        <taxon>Bacillati</taxon>
        <taxon>Bacillota</taxon>
        <taxon>Bacilli</taxon>
        <taxon>Bacillales</taxon>
        <taxon>Paenibacillaceae</taxon>
        <taxon>Cohnella</taxon>
    </lineage>
</organism>
<name>A0ABW0HTI5_9BACL</name>
<keyword evidence="2" id="KW-1185">Reference proteome</keyword>
<dbReference type="RefSeq" id="WP_378130721.1">
    <property type="nucleotide sequence ID" value="NZ_JBHSMI010000012.1"/>
</dbReference>
<comment type="caution">
    <text evidence="1">The sequence shown here is derived from an EMBL/GenBank/DDBJ whole genome shotgun (WGS) entry which is preliminary data.</text>
</comment>
<reference evidence="2" key="1">
    <citation type="journal article" date="2019" name="Int. J. Syst. Evol. Microbiol.">
        <title>The Global Catalogue of Microorganisms (GCM) 10K type strain sequencing project: providing services to taxonomists for standard genome sequencing and annotation.</title>
        <authorList>
            <consortium name="The Broad Institute Genomics Platform"/>
            <consortium name="The Broad Institute Genome Sequencing Center for Infectious Disease"/>
            <person name="Wu L."/>
            <person name="Ma J."/>
        </authorList>
    </citation>
    <scope>NUCLEOTIDE SEQUENCE [LARGE SCALE GENOMIC DNA]</scope>
    <source>
        <strain evidence="2">CGMCC 1.18575</strain>
    </source>
</reference>
<accession>A0ABW0HTI5</accession>
<dbReference type="EMBL" id="JBHSMI010000012">
    <property type="protein sequence ID" value="MFC5402352.1"/>
    <property type="molecule type" value="Genomic_DNA"/>
</dbReference>
<protein>
    <submittedName>
        <fullName evidence="1">Uncharacterized protein</fullName>
    </submittedName>
</protein>
<dbReference type="Proteomes" id="UP001596113">
    <property type="component" value="Unassembled WGS sequence"/>
</dbReference>
<evidence type="ECO:0000313" key="2">
    <source>
        <dbReference type="Proteomes" id="UP001596113"/>
    </source>
</evidence>